<dbReference type="PANTHER" id="PTHR22677">
    <property type="entry name" value="ANKYRIN REPEAT DOMAIN-CONTAINING PROTEIN 60"/>
    <property type="match status" value="1"/>
</dbReference>
<protein>
    <submittedName>
        <fullName evidence="2">Ankyrin repeat domain-containing protein</fullName>
    </submittedName>
</protein>
<dbReference type="PROSITE" id="PS50297">
    <property type="entry name" value="ANK_REP_REGION"/>
    <property type="match status" value="2"/>
</dbReference>
<gene>
    <name evidence="2" type="ORF">GT019_31185</name>
</gene>
<dbReference type="InterPro" id="IPR002110">
    <property type="entry name" value="Ankyrin_rpt"/>
</dbReference>
<evidence type="ECO:0000313" key="3">
    <source>
        <dbReference type="Proteomes" id="UP000665561"/>
    </source>
</evidence>
<feature type="repeat" description="ANK" evidence="1">
    <location>
        <begin position="163"/>
        <end position="195"/>
    </location>
</feature>
<dbReference type="Proteomes" id="UP000665561">
    <property type="component" value="Unassembled WGS sequence"/>
</dbReference>
<proteinExistence type="predicted"/>
<reference evidence="2 3" key="1">
    <citation type="submission" date="2020-01" db="EMBL/GenBank/DDBJ databases">
        <title>Paenibacillus soybeanensis sp. nov. isolated from the nodules of soybean (Glycine max(L.) Merr).</title>
        <authorList>
            <person name="Wang H."/>
        </authorList>
    </citation>
    <scope>NUCLEOTIDE SEQUENCE [LARGE SCALE GENOMIC DNA]</scope>
    <source>
        <strain evidence="2 3">T1</strain>
    </source>
</reference>
<comment type="caution">
    <text evidence="2">The sequence shown here is derived from an EMBL/GenBank/DDBJ whole genome shotgun (WGS) entry which is preliminary data.</text>
</comment>
<evidence type="ECO:0000313" key="2">
    <source>
        <dbReference type="EMBL" id="NBD28349.1"/>
    </source>
</evidence>
<dbReference type="SUPFAM" id="SSF48403">
    <property type="entry name" value="Ankyrin repeat"/>
    <property type="match status" value="1"/>
</dbReference>
<dbReference type="Gene3D" id="1.25.40.20">
    <property type="entry name" value="Ankyrin repeat-containing domain"/>
    <property type="match status" value="1"/>
</dbReference>
<dbReference type="EMBL" id="JAAAMV010000040">
    <property type="protein sequence ID" value="NBD28349.1"/>
    <property type="molecule type" value="Genomic_DNA"/>
</dbReference>
<evidence type="ECO:0000256" key="1">
    <source>
        <dbReference type="PROSITE-ProRule" id="PRU00023"/>
    </source>
</evidence>
<name>A0ABW9Y1N5_9BACL</name>
<keyword evidence="3" id="KW-1185">Reference proteome</keyword>
<dbReference type="PANTHER" id="PTHR22677:SF4">
    <property type="entry name" value="USHER SYNDROME TYPE-1G PROTEIN-LIKE PROTEIN"/>
    <property type="match status" value="1"/>
</dbReference>
<organism evidence="2 3">
    <name type="scientific">Paenibacillus glycinis</name>
    <dbReference type="NCBI Taxonomy" id="2697035"/>
    <lineage>
        <taxon>Bacteria</taxon>
        <taxon>Bacillati</taxon>
        <taxon>Bacillota</taxon>
        <taxon>Bacilli</taxon>
        <taxon>Bacillales</taxon>
        <taxon>Paenibacillaceae</taxon>
        <taxon>Paenibacillus</taxon>
    </lineage>
</organism>
<feature type="repeat" description="ANK" evidence="1">
    <location>
        <begin position="125"/>
        <end position="157"/>
    </location>
</feature>
<sequence>MFLKRGGLILNENIEVTSEHTVSSDSIQPFLLLTNALEKNLLDTAFKILNRYSSIANLNDKDDPIITTAAPCGNKALFEKLIAHGADINAMNHVKSSAVDRALSFKNYEGVRALLELGFDMRSYSGGKALRSAAWKGELEMVRLFIEHGADVNFNGADQVFPYCTTPVQMAASSNHFEIVKFLVENGADVKIKDKYGDRAFLEAKRQKNVEMMEYIKQLEPPIWHEADKRAAELKKMGLPMDIIKWLGTENRRFEFGNECPIEHIEFETIFDVKPIQWQGRIFLDLIKEVEGYSSTGFFVWIPEQKCLGSYDVEHEELLLFEGLKWNKFVKRLPVYINHALNGEPINDF</sequence>
<dbReference type="Pfam" id="PF12796">
    <property type="entry name" value="Ank_2"/>
    <property type="match status" value="1"/>
</dbReference>
<dbReference type="PROSITE" id="PS50088">
    <property type="entry name" value="ANK_REPEAT"/>
    <property type="match status" value="2"/>
</dbReference>
<keyword evidence="1" id="KW-0040">ANK repeat</keyword>
<accession>A0ABW9Y1N5</accession>
<dbReference type="InterPro" id="IPR039323">
    <property type="entry name" value="ANKRD_45/46/60"/>
</dbReference>
<dbReference type="InterPro" id="IPR036770">
    <property type="entry name" value="Ankyrin_rpt-contain_sf"/>
</dbReference>
<dbReference type="SMART" id="SM00248">
    <property type="entry name" value="ANK"/>
    <property type="match status" value="4"/>
</dbReference>